<proteinExistence type="predicted"/>
<name>A0AAV8VE59_9CUCU</name>
<protein>
    <submittedName>
        <fullName evidence="1">Uncharacterized protein</fullName>
    </submittedName>
</protein>
<organism evidence="1 2">
    <name type="scientific">Exocentrus adspersus</name>
    <dbReference type="NCBI Taxonomy" id="1586481"/>
    <lineage>
        <taxon>Eukaryota</taxon>
        <taxon>Metazoa</taxon>
        <taxon>Ecdysozoa</taxon>
        <taxon>Arthropoda</taxon>
        <taxon>Hexapoda</taxon>
        <taxon>Insecta</taxon>
        <taxon>Pterygota</taxon>
        <taxon>Neoptera</taxon>
        <taxon>Endopterygota</taxon>
        <taxon>Coleoptera</taxon>
        <taxon>Polyphaga</taxon>
        <taxon>Cucujiformia</taxon>
        <taxon>Chrysomeloidea</taxon>
        <taxon>Cerambycidae</taxon>
        <taxon>Lamiinae</taxon>
        <taxon>Acanthocinini</taxon>
        <taxon>Exocentrus</taxon>
    </lineage>
</organism>
<comment type="caution">
    <text evidence="1">The sequence shown here is derived from an EMBL/GenBank/DDBJ whole genome shotgun (WGS) entry which is preliminary data.</text>
</comment>
<dbReference type="Proteomes" id="UP001159042">
    <property type="component" value="Unassembled WGS sequence"/>
</dbReference>
<accession>A0AAV8VE59</accession>
<evidence type="ECO:0000313" key="1">
    <source>
        <dbReference type="EMBL" id="KAJ8912423.1"/>
    </source>
</evidence>
<evidence type="ECO:0000313" key="2">
    <source>
        <dbReference type="Proteomes" id="UP001159042"/>
    </source>
</evidence>
<gene>
    <name evidence="1" type="ORF">NQ315_006089</name>
</gene>
<keyword evidence="2" id="KW-1185">Reference proteome</keyword>
<dbReference type="EMBL" id="JANEYG010000130">
    <property type="protein sequence ID" value="KAJ8912423.1"/>
    <property type="molecule type" value="Genomic_DNA"/>
</dbReference>
<reference evidence="1 2" key="1">
    <citation type="journal article" date="2023" name="Insect Mol. Biol.">
        <title>Genome sequencing provides insights into the evolution of gene families encoding plant cell wall-degrading enzymes in longhorned beetles.</title>
        <authorList>
            <person name="Shin N.R."/>
            <person name="Okamura Y."/>
            <person name="Kirsch R."/>
            <person name="Pauchet Y."/>
        </authorList>
    </citation>
    <scope>NUCLEOTIDE SEQUENCE [LARGE SCALE GENOMIC DNA]</scope>
    <source>
        <strain evidence="1">EAD_L_NR</strain>
    </source>
</reference>
<dbReference type="AlphaFoldDB" id="A0AAV8VE59"/>
<sequence length="117" mass="13492">MYGRYKKYTYKEKIYFSLQGSRVTLCKFNAVARVSLNGSITLPLSHVKPQTQTALGNKMQFMRMRQIVALIDVLPIKVLLCILHSEEMIILTWKYLSVSTKHLCIMLNKENASSYVT</sequence>